<protein>
    <submittedName>
        <fullName evidence="1">Nipblb protein</fullName>
    </submittedName>
</protein>
<organism evidence="1 2">
    <name type="scientific">Symbiodinium natans</name>
    <dbReference type="NCBI Taxonomy" id="878477"/>
    <lineage>
        <taxon>Eukaryota</taxon>
        <taxon>Sar</taxon>
        <taxon>Alveolata</taxon>
        <taxon>Dinophyceae</taxon>
        <taxon>Suessiales</taxon>
        <taxon>Symbiodiniaceae</taxon>
        <taxon>Symbiodinium</taxon>
    </lineage>
</organism>
<keyword evidence="2" id="KW-1185">Reference proteome</keyword>
<dbReference type="Proteomes" id="UP000604046">
    <property type="component" value="Unassembled WGS sequence"/>
</dbReference>
<dbReference type="OrthoDB" id="433730at2759"/>
<proteinExistence type="predicted"/>
<name>A0A812RM96_9DINO</name>
<evidence type="ECO:0000313" key="1">
    <source>
        <dbReference type="EMBL" id="CAE7444311.1"/>
    </source>
</evidence>
<reference evidence="1" key="1">
    <citation type="submission" date="2021-02" db="EMBL/GenBank/DDBJ databases">
        <authorList>
            <person name="Dougan E. K."/>
            <person name="Rhodes N."/>
            <person name="Thang M."/>
            <person name="Chan C."/>
        </authorList>
    </citation>
    <scope>NUCLEOTIDE SEQUENCE</scope>
</reference>
<dbReference type="EMBL" id="CAJNDS010002348">
    <property type="protein sequence ID" value="CAE7444311.1"/>
    <property type="molecule type" value="Genomic_DNA"/>
</dbReference>
<accession>A0A812RM96</accession>
<comment type="caution">
    <text evidence="1">The sequence shown here is derived from an EMBL/GenBank/DDBJ whole genome shotgun (WGS) entry which is preliminary data.</text>
</comment>
<sequence>MIGCGKLHIHTAAEIARKQMLDCPQMAAVEMFASLGSYGKHAGHEERDLHRWLGGLFNIGLEVYWTTVKLQVGLKHLSALRRALQIVSLRLPCGGFNSDEANKCSHSGQPVYKVFDVKFPCVIIPHEWIPKSAAWLHVASCCLSETSSLTLGREVSQEVHRHVAKLMSWSMECALQGKGPHAGFHGEQAAYFCMKYDLKARVQCNFFSRNYNANLVCESCFACKPAKTTDPLLNYRDFTLSAGHRLSRISHRTYVAMTPPSELSPWVCMPGWSLESCSRDPMHSIYLGVCRDLVGSLLADWIDAGLLPPAPTVSDQLRAFSLEMHAVCKREKRPGSRYDAFVNTSSAETAELMLFSAEDPILRAGTACVWSLNEAISILDQSDIILEKQDADRFSVLLRESLICWQYLAAKFLEANKRRWHLRPKHHVLDHFADEVAETQINPRLSCSCFQEESYLGHLKRIATKCSSLTVLERTFQRLLLFLSLRWQRARDWEQQLLQPEAVGSSFQALCPFAFPTKKLQGQPAFVHGGC</sequence>
<evidence type="ECO:0000313" key="2">
    <source>
        <dbReference type="Proteomes" id="UP000604046"/>
    </source>
</evidence>
<dbReference type="AlphaFoldDB" id="A0A812RM96"/>
<gene>
    <name evidence="1" type="primary">nipblb</name>
    <name evidence="1" type="ORF">SNAT2548_LOCUS24176</name>
</gene>